<proteinExistence type="predicted"/>
<evidence type="ECO:0000256" key="1">
    <source>
        <dbReference type="SAM" id="MobiDB-lite"/>
    </source>
</evidence>
<evidence type="ECO:0000313" key="3">
    <source>
        <dbReference type="Proteomes" id="UP000277437"/>
    </source>
</evidence>
<dbReference type="Pfam" id="PF19267">
    <property type="entry name" value="CIS_spike_tip"/>
    <property type="match status" value="1"/>
</dbReference>
<dbReference type="InterPro" id="IPR045362">
    <property type="entry name" value="CIS_spike_tip"/>
</dbReference>
<organism evidence="2 3">
    <name type="scientific">Pseudomonas chlororaphis</name>
    <dbReference type="NCBI Taxonomy" id="587753"/>
    <lineage>
        <taxon>Bacteria</taxon>
        <taxon>Pseudomonadati</taxon>
        <taxon>Pseudomonadota</taxon>
        <taxon>Gammaproteobacteria</taxon>
        <taxon>Pseudomonadales</taxon>
        <taxon>Pseudomonadaceae</taxon>
        <taxon>Pseudomonas</taxon>
    </lineage>
</organism>
<name>A0AAX3FPV6_9PSED</name>
<dbReference type="Proteomes" id="UP000277437">
    <property type="component" value="Chromosome"/>
</dbReference>
<evidence type="ECO:0000313" key="2">
    <source>
        <dbReference type="EMBL" id="VEF72721.1"/>
    </source>
</evidence>
<protein>
    <submittedName>
        <fullName evidence="2">Uncharacterized protein</fullName>
    </submittedName>
</protein>
<reference evidence="2 3" key="1">
    <citation type="submission" date="2018-12" db="EMBL/GenBank/DDBJ databases">
        <authorList>
            <consortium name="Pathogen Informatics"/>
        </authorList>
    </citation>
    <scope>NUCLEOTIDE SEQUENCE [LARGE SCALE GENOMIC DNA]</scope>
    <source>
        <strain evidence="2 3">NCTC7357</strain>
    </source>
</reference>
<sequence length="137" mass="14258">MSDTIIVNGDQLQFDPMFGNRQVTPVGPAIISGSGLASINQQKMCILGDEKKVQVPAQYQIPGYSPGMGLLTIAALGGDQQAPRCTNGVALLLKGQQFIARFTPTQPAISASNGPDVPAPSMGKGRFIPKQSFASAG</sequence>
<gene>
    <name evidence="2" type="ORF">NCTC7357_00957</name>
</gene>
<dbReference type="AlphaFoldDB" id="A0AAX3FPV6"/>
<accession>A0AAX3FPV6</accession>
<dbReference type="RefSeq" id="WP_124324746.1">
    <property type="nucleotide sequence ID" value="NZ_CP118137.1"/>
</dbReference>
<dbReference type="EMBL" id="LR134334">
    <property type="protein sequence ID" value="VEF72721.1"/>
    <property type="molecule type" value="Genomic_DNA"/>
</dbReference>
<feature type="region of interest" description="Disordered" evidence="1">
    <location>
        <begin position="107"/>
        <end position="137"/>
    </location>
</feature>